<dbReference type="OrthoDB" id="5565254at2"/>
<reference evidence="1 2" key="2">
    <citation type="journal article" date="2016" name="Microb. Ecol.">
        <title>Genome Characteristics of a Novel Type I Methanotroph (Sn10-6) Isolated from a Flooded Indian Rice Field.</title>
        <authorList>
            <person name="Rahalkar M.C."/>
            <person name="Pandit P.S."/>
            <person name="Dhakephalkar P.K."/>
            <person name="Pore S."/>
            <person name="Arora P."/>
            <person name="Kapse N."/>
        </authorList>
    </citation>
    <scope>NUCLEOTIDE SEQUENCE [LARGE SCALE GENOMIC DNA]</scope>
    <source>
        <strain evidence="1 2">Sn10-6</strain>
    </source>
</reference>
<protein>
    <submittedName>
        <fullName evidence="1">Uncharacterized protein</fullName>
    </submittedName>
</protein>
<dbReference type="EMBL" id="LAJX01000065">
    <property type="protein sequence ID" value="KJV07053.1"/>
    <property type="molecule type" value="Genomic_DNA"/>
</dbReference>
<dbReference type="Proteomes" id="UP000033684">
    <property type="component" value="Unassembled WGS sequence"/>
</dbReference>
<proteinExistence type="predicted"/>
<comment type="caution">
    <text evidence="1">The sequence shown here is derived from an EMBL/GenBank/DDBJ whole genome shotgun (WGS) entry which is preliminary data.</text>
</comment>
<evidence type="ECO:0000313" key="1">
    <source>
        <dbReference type="EMBL" id="KJV07053.1"/>
    </source>
</evidence>
<dbReference type="AlphaFoldDB" id="A0A0F3IKK7"/>
<evidence type="ECO:0000313" key="2">
    <source>
        <dbReference type="Proteomes" id="UP000033684"/>
    </source>
</evidence>
<reference evidence="2" key="1">
    <citation type="submission" date="2015-03" db="EMBL/GenBank/DDBJ databases">
        <title>Draft genome sequence of a novel methanotroph (Sn10-6) isolated from flooded ricefield rhizosphere in India.</title>
        <authorList>
            <person name="Pandit P.S."/>
            <person name="Pore S.D."/>
            <person name="Arora P."/>
            <person name="Kapse N.G."/>
            <person name="Dhakephalkar P.K."/>
            <person name="Rahalkar M.C."/>
        </authorList>
    </citation>
    <scope>NUCLEOTIDE SEQUENCE [LARGE SCALE GENOMIC DNA]</scope>
    <source>
        <strain evidence="2">Sn10-6</strain>
    </source>
</reference>
<accession>A0A0F3IKK7</accession>
<keyword evidence="2" id="KW-1185">Reference proteome</keyword>
<sequence length="660" mass="75920">MTNTFVANTSEPEHIVGISQNYLYVLSAANVVNTQQHHDRQPAYLSIQWQPERQAFFQVLLQGRNLLPNADFSAYQANEIVDWQINASKPAAIGVDFSEKWRLANGHTAYLYATLDVEKPILSLKQPIPVIASPDFTYQFSGFFGTHRAEGCVVLEFLDAEHNKLAEKTLRITSSTKHLGGAGLENYHFMHWSIKPPSSTAWVGIHITLGEIQASATDSFLFISHLFFGVSNPKQLTLWAPYSSGAVQLIHQAHKPYWRAFGIAELPCSTVKQTVAIDVAGHHYELTPEMVEIPDYLCASKLNISAQYIERLFDAQFYAKNQGNSLWLSANAGELLKHYQTLGWQINRSPSPYFDVAWYKVNTPELTQQTLEPLEHFVSQGSAALKSPHPLFDARWYHQTYLASTEFGQHPLLHYLDYGWQLGYQPHPLFWTRWYEQQYLSAYAGTIDPFYHFLTEGWRQGFNPNPLFDIDFYSKHYGESHRLQPDPLSHYIHVGWRENLQPHSLFDPIYYAMHSGFNVEHAKFSPLQDFLSFKDSVSPHPLFDNEFVQEQFDKPLTCQALIAYLTLDKTALIDPNPFFSKKYYYKHRNDSEPCEQDALIDYLERGWKTAQPVHPLFNARYYVEHNPKAKGCVPLQHYLVHGWLNGFSCRPNEDTKELNA</sequence>
<dbReference type="RefSeq" id="WP_045778726.1">
    <property type="nucleotide sequence ID" value="NZ_LAJX01000065.1"/>
</dbReference>
<name>A0A0F3IKK7_9GAMM</name>
<gene>
    <name evidence="1" type="ORF">VZ94_07275</name>
</gene>
<organism evidence="1 2">
    <name type="scientific">Methylocucumis oryzae</name>
    <dbReference type="NCBI Taxonomy" id="1632867"/>
    <lineage>
        <taxon>Bacteria</taxon>
        <taxon>Pseudomonadati</taxon>
        <taxon>Pseudomonadota</taxon>
        <taxon>Gammaproteobacteria</taxon>
        <taxon>Methylococcales</taxon>
        <taxon>Methylococcaceae</taxon>
        <taxon>Methylocucumis</taxon>
    </lineage>
</organism>